<accession>A0A401ZXR5</accession>
<dbReference type="InterPro" id="IPR036412">
    <property type="entry name" value="HAD-like_sf"/>
</dbReference>
<dbReference type="EMBL" id="BIFR01000001">
    <property type="protein sequence ID" value="GCE11644.1"/>
    <property type="molecule type" value="Genomic_DNA"/>
</dbReference>
<sequence length="154" mass="16520">MSIKLAIPQRESIELQHAVFDINGTLAIDGVAIPGVSERLKTLSEQLSIHLISSGTHGNLKELEQALGFPIQNIVKGDEKMRYVQQLGASKVIAFGNGVNDNGMLRLAVIGIAVLDSEGTAMRAIQAADVFVNGPINAIDLLLKPKRLIATLRD</sequence>
<dbReference type="AlphaFoldDB" id="A0A401ZXR5"/>
<organism evidence="1 2">
    <name type="scientific">Tengunoibacter tsumagoiensis</name>
    <dbReference type="NCBI Taxonomy" id="2014871"/>
    <lineage>
        <taxon>Bacteria</taxon>
        <taxon>Bacillati</taxon>
        <taxon>Chloroflexota</taxon>
        <taxon>Ktedonobacteria</taxon>
        <taxon>Ktedonobacterales</taxon>
        <taxon>Dictyobacteraceae</taxon>
        <taxon>Tengunoibacter</taxon>
    </lineage>
</organism>
<evidence type="ECO:0000313" key="2">
    <source>
        <dbReference type="Proteomes" id="UP000287352"/>
    </source>
</evidence>
<evidence type="ECO:0008006" key="3">
    <source>
        <dbReference type="Google" id="ProtNLM"/>
    </source>
</evidence>
<dbReference type="Gene3D" id="3.40.50.1000">
    <property type="entry name" value="HAD superfamily/HAD-like"/>
    <property type="match status" value="1"/>
</dbReference>
<reference evidence="2" key="1">
    <citation type="submission" date="2018-12" db="EMBL/GenBank/DDBJ databases">
        <title>Tengunoibacter tsumagoiensis gen. nov., sp. nov., Dictyobacter kobayashii sp. nov., D. alpinus sp. nov., and D. joshuensis sp. nov. and description of Dictyobacteraceae fam. nov. within the order Ktedonobacterales isolated from Tengu-no-mugimeshi.</title>
        <authorList>
            <person name="Wang C.M."/>
            <person name="Zheng Y."/>
            <person name="Sakai Y."/>
            <person name="Toyoda A."/>
            <person name="Minakuchi Y."/>
            <person name="Abe K."/>
            <person name="Yokota A."/>
            <person name="Yabe S."/>
        </authorList>
    </citation>
    <scope>NUCLEOTIDE SEQUENCE [LARGE SCALE GENOMIC DNA]</scope>
    <source>
        <strain evidence="2">Uno3</strain>
    </source>
</reference>
<name>A0A401ZXR5_9CHLR</name>
<gene>
    <name evidence="1" type="ORF">KTT_15030</name>
</gene>
<dbReference type="RefSeq" id="WP_218028885.1">
    <property type="nucleotide sequence ID" value="NZ_BIFR01000001.1"/>
</dbReference>
<dbReference type="SUPFAM" id="SSF56784">
    <property type="entry name" value="HAD-like"/>
    <property type="match status" value="1"/>
</dbReference>
<protein>
    <recommendedName>
        <fullName evidence="3">ATPase P</fullName>
    </recommendedName>
</protein>
<keyword evidence="2" id="KW-1185">Reference proteome</keyword>
<evidence type="ECO:0000313" key="1">
    <source>
        <dbReference type="EMBL" id="GCE11644.1"/>
    </source>
</evidence>
<dbReference type="InterPro" id="IPR023214">
    <property type="entry name" value="HAD_sf"/>
</dbReference>
<dbReference type="Proteomes" id="UP000287352">
    <property type="component" value="Unassembled WGS sequence"/>
</dbReference>
<comment type="caution">
    <text evidence="1">The sequence shown here is derived from an EMBL/GenBank/DDBJ whole genome shotgun (WGS) entry which is preliminary data.</text>
</comment>
<proteinExistence type="predicted"/>